<evidence type="ECO:0000256" key="2">
    <source>
        <dbReference type="ARBA" id="ARBA00023169"/>
    </source>
</evidence>
<protein>
    <submittedName>
        <fullName evidence="5">Sugar transferase involved in LPS biosynthesis (Colanic, teichoic acid)</fullName>
    </submittedName>
</protein>
<accession>A0A1H7Y6C9</accession>
<dbReference type="GO" id="GO:0000271">
    <property type="term" value="P:polysaccharide biosynthetic process"/>
    <property type="evidence" value="ECO:0007669"/>
    <property type="project" value="UniProtKB-KW"/>
</dbReference>
<feature type="transmembrane region" description="Helical" evidence="3">
    <location>
        <begin position="41"/>
        <end position="63"/>
    </location>
</feature>
<gene>
    <name evidence="5" type="ORF">SAMN04488077_104258</name>
</gene>
<comment type="similarity">
    <text evidence="1">Belongs to the bacterial sugar transferase family.</text>
</comment>
<keyword evidence="3" id="KW-0472">Membrane</keyword>
<evidence type="ECO:0000256" key="3">
    <source>
        <dbReference type="SAM" id="Phobius"/>
    </source>
</evidence>
<keyword evidence="3" id="KW-0812">Transmembrane</keyword>
<sequence length="229" mass="26172">MPFDIMWASTRPNAGNFSDRIPIPPRGRLLYADRLKRVLDIAIVLLAAPPVLLTVGVLCLLIMRDGKSPFFVQQRVGRHGRIFRMLKLRSMVVDAEARLQSYLEANPARRAEWKVNQKLRHDPRITRIGRIIRKSSLDELPQLWNVLMGDMSIVGPRPMMPSQKALYPGVAYYAMRPGITGFWQISVRNESSFAERAQFDAQYFRDLSFATDLRVILRTFSVVLRGTGS</sequence>
<dbReference type="RefSeq" id="WP_244888486.1">
    <property type="nucleotide sequence ID" value="NZ_FOBO01000004.1"/>
</dbReference>
<name>A0A1H7Y6C9_9RHOB</name>
<proteinExistence type="inferred from homology"/>
<dbReference type="Pfam" id="PF02397">
    <property type="entry name" value="Bac_transf"/>
    <property type="match status" value="1"/>
</dbReference>
<keyword evidence="3" id="KW-1133">Transmembrane helix</keyword>
<evidence type="ECO:0000313" key="6">
    <source>
        <dbReference type="Proteomes" id="UP000182160"/>
    </source>
</evidence>
<dbReference type="InterPro" id="IPR003362">
    <property type="entry name" value="Bact_transf"/>
</dbReference>
<keyword evidence="5" id="KW-0808">Transferase</keyword>
<reference evidence="5 6" key="1">
    <citation type="submission" date="2016-10" db="EMBL/GenBank/DDBJ databases">
        <authorList>
            <person name="de Groot N.N."/>
        </authorList>
    </citation>
    <scope>NUCLEOTIDE SEQUENCE [LARGE SCALE GENOMIC DNA]</scope>
    <source>
        <strain evidence="5 6">DSM 11457</strain>
    </source>
</reference>
<keyword evidence="2" id="KW-0270">Exopolysaccharide synthesis</keyword>
<organism evidence="5 6">
    <name type="scientific">Roseovarius tolerans</name>
    <dbReference type="NCBI Taxonomy" id="74031"/>
    <lineage>
        <taxon>Bacteria</taxon>
        <taxon>Pseudomonadati</taxon>
        <taxon>Pseudomonadota</taxon>
        <taxon>Alphaproteobacteria</taxon>
        <taxon>Rhodobacterales</taxon>
        <taxon>Roseobacteraceae</taxon>
        <taxon>Roseovarius</taxon>
    </lineage>
</organism>
<dbReference type="AlphaFoldDB" id="A0A1H7Y6C9"/>
<dbReference type="GO" id="GO:0016780">
    <property type="term" value="F:phosphotransferase activity, for other substituted phosphate groups"/>
    <property type="evidence" value="ECO:0007669"/>
    <property type="project" value="TreeGrafter"/>
</dbReference>
<evidence type="ECO:0000256" key="1">
    <source>
        <dbReference type="ARBA" id="ARBA00006464"/>
    </source>
</evidence>
<dbReference type="Proteomes" id="UP000182160">
    <property type="component" value="Unassembled WGS sequence"/>
</dbReference>
<evidence type="ECO:0000259" key="4">
    <source>
        <dbReference type="Pfam" id="PF02397"/>
    </source>
</evidence>
<dbReference type="PANTHER" id="PTHR30576:SF0">
    <property type="entry name" value="UNDECAPRENYL-PHOSPHATE N-ACETYLGALACTOSAMINYL 1-PHOSPHATE TRANSFERASE-RELATED"/>
    <property type="match status" value="1"/>
</dbReference>
<feature type="domain" description="Bacterial sugar transferase" evidence="4">
    <location>
        <begin position="36"/>
        <end position="224"/>
    </location>
</feature>
<dbReference type="EMBL" id="FOBO01000004">
    <property type="protein sequence ID" value="SEM41690.1"/>
    <property type="molecule type" value="Genomic_DNA"/>
</dbReference>
<dbReference type="PANTHER" id="PTHR30576">
    <property type="entry name" value="COLANIC BIOSYNTHESIS UDP-GLUCOSE LIPID CARRIER TRANSFERASE"/>
    <property type="match status" value="1"/>
</dbReference>
<evidence type="ECO:0000313" key="5">
    <source>
        <dbReference type="EMBL" id="SEM41690.1"/>
    </source>
</evidence>